<evidence type="ECO:0000313" key="3">
    <source>
        <dbReference type="Proteomes" id="UP000736335"/>
    </source>
</evidence>
<evidence type="ECO:0000256" key="1">
    <source>
        <dbReference type="SAM" id="MobiDB-lite"/>
    </source>
</evidence>
<sequence>MSSIHDPAEVASTLDSPPATDHDVNINDFEDDTDDDASSEVSEGGNLRDDLEKVLQGDFDFKGKFALSETFALTPLPGLHIQGIGLIGFPLAERDAKLIETVATQAPFGKGTETVVDTTVRDTFEINPDMFSFTNPAWPGFLQSVTKTVAKGLGLPPNLPPPRANLYKLLLYKAGSHTEKSQGMFASLIIILPSKFEGGQVHVSHGNDKDVFDISPTSEFTISALAWYTDVIHEVKPVTSGYRLAVSYNLVNTLPGLPPPHLPDMHSAVSAVQKIFHKWKKCGYRRSDRSGTIAYLLDHQYSDASLEFTALKGKDATLVSNIREVAAKEGICLRLGLLECEISGDAGYDSGWGHHSPGMQEVFETTYKIEGLYDLEGDLVKETIELNPELSMIPKDPGFEDQDPDDEDFEGFTGNEGAPLTHWYRRSALVMYLTQDSRTLLVIGGADYALKKLQRWRAEGPTERNTEMVRYLLDRKNLGHSWTHNLSHSASFLIDLALEWGDFSMWQEVVSKSRSDGVTPNLSLDVLFRAWSVFSFDRTKDIIRKTIRNQPNTMAAIKLINALRARFPTQDPNMIAWWKKQTAKVLSSIKPPPTVHDLPTLMDIAKSEGLLFFSETVLKKLVGFRQMFDLWVDLAGSLWKEKARFVPSGGTPEETSKYRAALDHAIDSLIVAAIPECCSSGVVHGGYSLSYSYMEPQDLTRTLKLLDLMLLTGRTHNSSRLITMVSQPQGNLQERYQKLLTPLVSKIKDRYRNNSSSVFPVLDAFLRALAERWLQDLLGTPSKRPDALVKKLTCGCQDCTRVNKFLESEAVTDTFWAAQKRRSHVESNLRTLSGTVTVTTIMRGSPHGLQVTKTQGTLAMDKWSARVESTRAFLSLVGTPDALARIMGDRYQDVQAALAGTKPYKIGSTRAPVVAPAENTPIASTSTGSGTQTGPAVAGTKRKAEGDPVIDLTSD</sequence>
<reference evidence="2" key="2">
    <citation type="submission" date="2020-11" db="EMBL/GenBank/DDBJ databases">
        <authorList>
            <consortium name="DOE Joint Genome Institute"/>
            <person name="Kuo A."/>
            <person name="Miyauchi S."/>
            <person name="Kiss E."/>
            <person name="Drula E."/>
            <person name="Kohler A."/>
            <person name="Sanchez-Garcia M."/>
            <person name="Andreopoulos B."/>
            <person name="Barry K.W."/>
            <person name="Bonito G."/>
            <person name="Buee M."/>
            <person name="Carver A."/>
            <person name="Chen C."/>
            <person name="Cichocki N."/>
            <person name="Clum A."/>
            <person name="Culley D."/>
            <person name="Crous P.W."/>
            <person name="Fauchery L."/>
            <person name="Girlanda M."/>
            <person name="Hayes R."/>
            <person name="Keri Z."/>
            <person name="Labutti K."/>
            <person name="Lipzen A."/>
            <person name="Lombard V."/>
            <person name="Magnuson J."/>
            <person name="Maillard F."/>
            <person name="Morin E."/>
            <person name="Murat C."/>
            <person name="Nolan M."/>
            <person name="Ohm R."/>
            <person name="Pangilinan J."/>
            <person name="Pereira M."/>
            <person name="Perotto S."/>
            <person name="Peter M."/>
            <person name="Riley R."/>
            <person name="Sitrit Y."/>
            <person name="Stielow B."/>
            <person name="Szollosi G."/>
            <person name="Zifcakova L."/>
            <person name="Stursova M."/>
            <person name="Spatafora J.W."/>
            <person name="Tedersoo L."/>
            <person name="Vaario L.-M."/>
            <person name="Yamada A."/>
            <person name="Yan M."/>
            <person name="Wang P."/>
            <person name="Xu J."/>
            <person name="Bruns T."/>
            <person name="Baldrian P."/>
            <person name="Vilgalys R."/>
            <person name="Henrissat B."/>
            <person name="Grigoriev I.V."/>
            <person name="Hibbett D."/>
            <person name="Nagy L.G."/>
            <person name="Martin F.M."/>
        </authorList>
    </citation>
    <scope>NUCLEOTIDE SEQUENCE</scope>
    <source>
        <strain evidence="2">UH-Tt-Lm1</strain>
    </source>
</reference>
<feature type="region of interest" description="Disordered" evidence="1">
    <location>
        <begin position="918"/>
        <end position="955"/>
    </location>
</feature>
<comment type="caution">
    <text evidence="2">The sequence shown here is derived from an EMBL/GenBank/DDBJ whole genome shotgun (WGS) entry which is preliminary data.</text>
</comment>
<evidence type="ECO:0000313" key="2">
    <source>
        <dbReference type="EMBL" id="KAF9790371.1"/>
    </source>
</evidence>
<keyword evidence="3" id="KW-1185">Reference proteome</keyword>
<reference evidence="2" key="1">
    <citation type="journal article" date="2020" name="Nat. Commun.">
        <title>Large-scale genome sequencing of mycorrhizal fungi provides insights into the early evolution of symbiotic traits.</title>
        <authorList>
            <person name="Miyauchi S."/>
            <person name="Kiss E."/>
            <person name="Kuo A."/>
            <person name="Drula E."/>
            <person name="Kohler A."/>
            <person name="Sanchez-Garcia M."/>
            <person name="Morin E."/>
            <person name="Andreopoulos B."/>
            <person name="Barry K.W."/>
            <person name="Bonito G."/>
            <person name="Buee M."/>
            <person name="Carver A."/>
            <person name="Chen C."/>
            <person name="Cichocki N."/>
            <person name="Clum A."/>
            <person name="Culley D."/>
            <person name="Crous P.W."/>
            <person name="Fauchery L."/>
            <person name="Girlanda M."/>
            <person name="Hayes R.D."/>
            <person name="Keri Z."/>
            <person name="LaButti K."/>
            <person name="Lipzen A."/>
            <person name="Lombard V."/>
            <person name="Magnuson J."/>
            <person name="Maillard F."/>
            <person name="Murat C."/>
            <person name="Nolan M."/>
            <person name="Ohm R.A."/>
            <person name="Pangilinan J."/>
            <person name="Pereira M.F."/>
            <person name="Perotto S."/>
            <person name="Peter M."/>
            <person name="Pfister S."/>
            <person name="Riley R."/>
            <person name="Sitrit Y."/>
            <person name="Stielow J.B."/>
            <person name="Szollosi G."/>
            <person name="Zifcakova L."/>
            <person name="Stursova M."/>
            <person name="Spatafora J.W."/>
            <person name="Tedersoo L."/>
            <person name="Vaario L.M."/>
            <person name="Yamada A."/>
            <person name="Yan M."/>
            <person name="Wang P."/>
            <person name="Xu J."/>
            <person name="Bruns T."/>
            <person name="Baldrian P."/>
            <person name="Vilgalys R."/>
            <person name="Dunand C."/>
            <person name="Henrissat B."/>
            <person name="Grigoriev I.V."/>
            <person name="Hibbett D."/>
            <person name="Nagy L.G."/>
            <person name="Martin F.M."/>
        </authorList>
    </citation>
    <scope>NUCLEOTIDE SEQUENCE</scope>
    <source>
        <strain evidence="2">UH-Tt-Lm1</strain>
    </source>
</reference>
<name>A0A9P6LAQ4_9AGAM</name>
<accession>A0A9P6LAQ4</accession>
<gene>
    <name evidence="2" type="ORF">BJ322DRAFT_1036005</name>
</gene>
<dbReference type="Gene3D" id="2.60.120.620">
    <property type="entry name" value="q2cbj1_9rhob like domain"/>
    <property type="match status" value="1"/>
</dbReference>
<evidence type="ECO:0008006" key="4">
    <source>
        <dbReference type="Google" id="ProtNLM"/>
    </source>
</evidence>
<organism evidence="2 3">
    <name type="scientific">Thelephora terrestris</name>
    <dbReference type="NCBI Taxonomy" id="56493"/>
    <lineage>
        <taxon>Eukaryota</taxon>
        <taxon>Fungi</taxon>
        <taxon>Dikarya</taxon>
        <taxon>Basidiomycota</taxon>
        <taxon>Agaricomycotina</taxon>
        <taxon>Agaricomycetes</taxon>
        <taxon>Thelephorales</taxon>
        <taxon>Thelephoraceae</taxon>
        <taxon>Thelephora</taxon>
    </lineage>
</organism>
<dbReference type="PANTHER" id="PTHR33099">
    <property type="entry name" value="FE2OG DIOXYGENASE DOMAIN-CONTAINING PROTEIN"/>
    <property type="match status" value="1"/>
</dbReference>
<feature type="compositionally biased region" description="Low complexity" evidence="1">
    <location>
        <begin position="924"/>
        <end position="934"/>
    </location>
</feature>
<dbReference type="PANTHER" id="PTHR33099:SF7">
    <property type="entry name" value="MYND-TYPE DOMAIN-CONTAINING PROTEIN"/>
    <property type="match status" value="1"/>
</dbReference>
<protein>
    <recommendedName>
        <fullName evidence="4">Prolyl 4-hydroxylase alpha subunit Fe(2+) 2OG dioxygenase domain-containing protein</fullName>
    </recommendedName>
</protein>
<proteinExistence type="predicted"/>
<dbReference type="AlphaFoldDB" id="A0A9P6LAQ4"/>
<dbReference type="EMBL" id="WIUZ02000002">
    <property type="protein sequence ID" value="KAF9790371.1"/>
    <property type="molecule type" value="Genomic_DNA"/>
</dbReference>
<feature type="compositionally biased region" description="Acidic residues" evidence="1">
    <location>
        <begin position="28"/>
        <end position="38"/>
    </location>
</feature>
<dbReference type="Proteomes" id="UP000736335">
    <property type="component" value="Unassembled WGS sequence"/>
</dbReference>
<dbReference type="OrthoDB" id="124582at2759"/>
<feature type="region of interest" description="Disordered" evidence="1">
    <location>
        <begin position="1"/>
        <end position="48"/>
    </location>
</feature>